<evidence type="ECO:0000256" key="1">
    <source>
        <dbReference type="ARBA" id="ARBA00004442"/>
    </source>
</evidence>
<comment type="caution">
    <text evidence="10">The sequence shown here is derived from an EMBL/GenBank/DDBJ whole genome shotgun (WGS) entry which is preliminary data.</text>
</comment>
<dbReference type="AlphaFoldDB" id="A0A6I2TT25"/>
<dbReference type="Pfam" id="PF08842">
    <property type="entry name" value="Mfa2"/>
    <property type="match status" value="1"/>
</dbReference>
<dbReference type="PROSITE" id="PS51257">
    <property type="entry name" value="PROKAR_LIPOPROTEIN"/>
    <property type="match status" value="1"/>
</dbReference>
<evidence type="ECO:0000256" key="4">
    <source>
        <dbReference type="ARBA" id="ARBA00023136"/>
    </source>
</evidence>
<feature type="transmembrane region" description="Helical" evidence="9">
    <location>
        <begin position="12"/>
        <end position="32"/>
    </location>
</feature>
<evidence type="ECO:0000256" key="5">
    <source>
        <dbReference type="ARBA" id="ARBA00023139"/>
    </source>
</evidence>
<name>A0A6I2TT25_9BACT</name>
<keyword evidence="4 9" id="KW-0472">Membrane</keyword>
<comment type="similarity">
    <text evidence="2">Belongs to the bacteroidetes fimbrillin superfamily. FimB/Mfa2 family.</text>
</comment>
<sequence length="380" mass="42986">MMCEMKGIRYAGGLLRFLVSISMAWLGCIALVSCDQREIDGVEAEAEANITLTLCLKGTDENSTRAGASSNRLLSSRGDAGTENPDSEMENNIDFNRFHVVFYDANHRMAGILQNMVLIHMGGNIYRLTGSLPVSNKVLVGNHFEGKMVVYANFDMSEDDLQKGYNDEIIAQKAFDYEAKPKYLPMWGVQKVAFTLAAGKRKDFSDIDLLRAVAKVKVNLSNDMKKNGWRIHSMQLFNYNNKGYCMPGKYTDCERTASLTHKEFSHFYDTKQSGGITLTDNVPIYLPEYQNTGRNEADKCIIKLKLESNGNVEQDDSGKEKEYTLRFIDYTDTGAEGTTTNDIVRDHYYTFEVYKGSNGQNLVKLTVRKWTVRDHEEIVM</sequence>
<accession>A0A6I2TT25</accession>
<keyword evidence="5" id="KW-0564">Palmitate</keyword>
<comment type="subcellular location">
    <subcellularLocation>
        <location evidence="1">Cell outer membrane</location>
    </subcellularLocation>
</comment>
<evidence type="ECO:0000256" key="9">
    <source>
        <dbReference type="SAM" id="Phobius"/>
    </source>
</evidence>
<evidence type="ECO:0000256" key="2">
    <source>
        <dbReference type="ARBA" id="ARBA00007248"/>
    </source>
</evidence>
<keyword evidence="9" id="KW-1133">Transmembrane helix</keyword>
<dbReference type="EMBL" id="VUNF01000002">
    <property type="protein sequence ID" value="MST76475.1"/>
    <property type="molecule type" value="Genomic_DNA"/>
</dbReference>
<evidence type="ECO:0000313" key="11">
    <source>
        <dbReference type="Proteomes" id="UP000450161"/>
    </source>
</evidence>
<evidence type="ECO:0000256" key="8">
    <source>
        <dbReference type="SAM" id="MobiDB-lite"/>
    </source>
</evidence>
<evidence type="ECO:0000256" key="6">
    <source>
        <dbReference type="ARBA" id="ARBA00023237"/>
    </source>
</evidence>
<proteinExistence type="inferred from homology"/>
<keyword evidence="7" id="KW-0449">Lipoprotein</keyword>
<organism evidence="10 11">
    <name type="scientific">Segatella copri</name>
    <dbReference type="NCBI Taxonomy" id="165179"/>
    <lineage>
        <taxon>Bacteria</taxon>
        <taxon>Pseudomonadati</taxon>
        <taxon>Bacteroidota</taxon>
        <taxon>Bacteroidia</taxon>
        <taxon>Bacteroidales</taxon>
        <taxon>Prevotellaceae</taxon>
        <taxon>Segatella</taxon>
    </lineage>
</organism>
<dbReference type="InterPro" id="IPR014941">
    <property type="entry name" value="FimB/Mfa2/Mfa3"/>
</dbReference>
<keyword evidence="3" id="KW-0732">Signal</keyword>
<feature type="compositionally biased region" description="Polar residues" evidence="8">
    <location>
        <begin position="64"/>
        <end position="74"/>
    </location>
</feature>
<evidence type="ECO:0000256" key="3">
    <source>
        <dbReference type="ARBA" id="ARBA00022729"/>
    </source>
</evidence>
<protein>
    <submittedName>
        <fullName evidence="10">FimB/Mfa2 family fimbrial subunit</fullName>
    </submittedName>
</protein>
<evidence type="ECO:0000313" key="10">
    <source>
        <dbReference type="EMBL" id="MST76475.1"/>
    </source>
</evidence>
<feature type="region of interest" description="Disordered" evidence="8">
    <location>
        <begin position="63"/>
        <end position="88"/>
    </location>
</feature>
<dbReference type="GO" id="GO:0009279">
    <property type="term" value="C:cell outer membrane"/>
    <property type="evidence" value="ECO:0007669"/>
    <property type="project" value="UniProtKB-SubCell"/>
</dbReference>
<gene>
    <name evidence="10" type="ORF">FYJ72_01930</name>
</gene>
<keyword evidence="9" id="KW-0812">Transmembrane</keyword>
<evidence type="ECO:0000256" key="7">
    <source>
        <dbReference type="ARBA" id="ARBA00023288"/>
    </source>
</evidence>
<keyword evidence="6" id="KW-0998">Cell outer membrane</keyword>
<dbReference type="Proteomes" id="UP000450161">
    <property type="component" value="Unassembled WGS sequence"/>
</dbReference>
<reference evidence="10 11" key="1">
    <citation type="submission" date="2019-08" db="EMBL/GenBank/DDBJ databases">
        <title>In-depth cultivation of the pig gut microbiome towards novel bacterial diversity and tailored functional studies.</title>
        <authorList>
            <person name="Wylensek D."/>
            <person name="Hitch T.C.A."/>
            <person name="Clavel T."/>
        </authorList>
    </citation>
    <scope>NUCLEOTIDE SEQUENCE [LARGE SCALE GENOMIC DNA]</scope>
    <source>
        <strain evidence="10 11">LKV-178-WT-2C</strain>
    </source>
</reference>